<accession>A0ABS1BKM6</accession>
<dbReference type="InterPro" id="IPR036388">
    <property type="entry name" value="WH-like_DNA-bd_sf"/>
</dbReference>
<dbReference type="Pfam" id="PF16124">
    <property type="entry name" value="RecQ_Zn_bind"/>
    <property type="match status" value="1"/>
</dbReference>
<keyword evidence="5 15" id="KW-0347">Helicase</keyword>
<comment type="catalytic activity">
    <reaction evidence="9">
        <text>Couples ATP hydrolysis with the unwinding of duplex DNA by translocating in the 3'-5' direction.</text>
        <dbReference type="EC" id="5.6.2.4"/>
    </reaction>
</comment>
<dbReference type="Gene3D" id="1.10.10.10">
    <property type="entry name" value="Winged helix-like DNA-binding domain superfamily/Winged helix DNA-binding domain"/>
    <property type="match status" value="1"/>
</dbReference>
<dbReference type="GO" id="GO:0004386">
    <property type="term" value="F:helicase activity"/>
    <property type="evidence" value="ECO:0007669"/>
    <property type="project" value="UniProtKB-KW"/>
</dbReference>
<comment type="caution">
    <text evidence="15">The sequence shown here is derived from an EMBL/GenBank/DDBJ whole genome shotgun (WGS) entry which is preliminary data.</text>
</comment>
<dbReference type="InterPro" id="IPR011545">
    <property type="entry name" value="DEAD/DEAH_box_helicase_dom"/>
</dbReference>
<sequence>MAINEILKQYWGFDKFRPLQKEIIKSVLDKKDTLALLPTGGGKSVCFQVPAMAMDGICIVISPLIALMKDQVQNLQNKGIQAIAVVSGMGKREIDIALDNCIYGPIKFLYLSPERLLSDLVKERIKHMNVNLLAVDEAHCVSQWGYDFRPPYLHIADFREIHPKVPVLALTASATEKVQEDILEKLHFKSKNIFKKSFERDNLSYSVLNQENKLQKLLDVCNGVKGSGILYVRTRRDTVELAKFLNQNKISAQYYHAGLNLEERAQKQQFWLNDKVRIMVATNAFGMGIDKPNVRFVIHYEMPESLEAYYQEAGRAGRDQNKAYAVLLYQPRDKLVFEKKFEQNFPDVNYIKQIYHFLCNYLQIPYEGGSETNYEFNIADFCSKFQLNVLSAISAIKFLEHDEYFILSENALLPSRIQFIVGGDDLYKFQVENARFDGFIKSILRLYGGAFDQFIQIREFDIAKKNNIDKSLAISYLDELDKLEIISYQKQTDLPLLTFLKPRIPSKDLLIDQNYYQDRKKNYHQKMVGMLDFVEKEICRSIMLLTYFDEKNAQKCGICDVCLAEKRSRLNDLREQIALNINQLLAQNTHLILKDLLSKIKKGDESEKLDIIRLMLDAGELKTDGDLYYL</sequence>
<evidence type="ECO:0000256" key="6">
    <source>
        <dbReference type="ARBA" id="ARBA00022840"/>
    </source>
</evidence>
<feature type="domain" description="Helicase ATP-binding" evidence="13">
    <location>
        <begin position="24"/>
        <end position="192"/>
    </location>
</feature>
<keyword evidence="6" id="KW-0067">ATP-binding</keyword>
<dbReference type="SUPFAM" id="SSF52540">
    <property type="entry name" value="P-loop containing nucleoside triphosphate hydrolases"/>
    <property type="match status" value="1"/>
</dbReference>
<comment type="similarity">
    <text evidence="1">Belongs to the helicase family. RecQ subfamily.</text>
</comment>
<protein>
    <recommendedName>
        <fullName evidence="11">ATP-dependent DNA helicase RecQ</fullName>
        <ecNumber evidence="10">5.6.2.4</ecNumber>
    </recommendedName>
    <alternativeName>
        <fullName evidence="12">DNA 3'-5' helicase RecQ</fullName>
    </alternativeName>
</protein>
<feature type="domain" description="Helicase C-terminal" evidence="14">
    <location>
        <begin position="213"/>
        <end position="362"/>
    </location>
</feature>
<keyword evidence="2" id="KW-0479">Metal-binding</keyword>
<dbReference type="EC" id="5.6.2.4" evidence="10"/>
<keyword evidence="8" id="KW-0413">Isomerase</keyword>
<dbReference type="NCBIfam" id="TIGR00614">
    <property type="entry name" value="recQ_fam"/>
    <property type="match status" value="1"/>
</dbReference>
<evidence type="ECO:0000256" key="8">
    <source>
        <dbReference type="ARBA" id="ARBA00023235"/>
    </source>
</evidence>
<dbReference type="PROSITE" id="PS51192">
    <property type="entry name" value="HELICASE_ATP_BIND_1"/>
    <property type="match status" value="1"/>
</dbReference>
<reference evidence="15 16" key="1">
    <citation type="submission" date="2020-12" db="EMBL/GenBank/DDBJ databases">
        <title>Bacterial novel species Pedobacter sp. SD-b isolated from soil.</title>
        <authorList>
            <person name="Jung H.-Y."/>
        </authorList>
    </citation>
    <scope>NUCLEOTIDE SEQUENCE [LARGE SCALE GENOMIC DNA]</scope>
    <source>
        <strain evidence="15 16">SD-b</strain>
    </source>
</reference>
<evidence type="ECO:0000256" key="9">
    <source>
        <dbReference type="ARBA" id="ARBA00034617"/>
    </source>
</evidence>
<dbReference type="Pfam" id="PF00270">
    <property type="entry name" value="DEAD"/>
    <property type="match status" value="1"/>
</dbReference>
<evidence type="ECO:0000256" key="2">
    <source>
        <dbReference type="ARBA" id="ARBA00022723"/>
    </source>
</evidence>
<dbReference type="SMART" id="SM00487">
    <property type="entry name" value="DEXDc"/>
    <property type="match status" value="1"/>
</dbReference>
<dbReference type="PANTHER" id="PTHR13710:SF105">
    <property type="entry name" value="ATP-DEPENDENT DNA HELICASE Q1"/>
    <property type="match status" value="1"/>
</dbReference>
<evidence type="ECO:0000259" key="14">
    <source>
        <dbReference type="PROSITE" id="PS51194"/>
    </source>
</evidence>
<dbReference type="Proteomes" id="UP000660024">
    <property type="component" value="Unassembled WGS sequence"/>
</dbReference>
<dbReference type="PROSITE" id="PS51194">
    <property type="entry name" value="HELICASE_CTER"/>
    <property type="match status" value="1"/>
</dbReference>
<dbReference type="RefSeq" id="WP_200586241.1">
    <property type="nucleotide sequence ID" value="NZ_JAEHFY010000014.1"/>
</dbReference>
<evidence type="ECO:0000259" key="13">
    <source>
        <dbReference type="PROSITE" id="PS51192"/>
    </source>
</evidence>
<dbReference type="InterPro" id="IPR001650">
    <property type="entry name" value="Helicase_C-like"/>
</dbReference>
<dbReference type="SMART" id="SM00490">
    <property type="entry name" value="HELICc"/>
    <property type="match status" value="1"/>
</dbReference>
<evidence type="ECO:0000256" key="1">
    <source>
        <dbReference type="ARBA" id="ARBA00005446"/>
    </source>
</evidence>
<keyword evidence="4" id="KW-0378">Hydrolase</keyword>
<dbReference type="InterPro" id="IPR004589">
    <property type="entry name" value="DNA_helicase_ATP-dep_RecQ"/>
</dbReference>
<dbReference type="InterPro" id="IPR014001">
    <property type="entry name" value="Helicase_ATP-bd"/>
</dbReference>
<evidence type="ECO:0000256" key="12">
    <source>
        <dbReference type="ARBA" id="ARBA00044550"/>
    </source>
</evidence>
<evidence type="ECO:0000256" key="4">
    <source>
        <dbReference type="ARBA" id="ARBA00022801"/>
    </source>
</evidence>
<evidence type="ECO:0000313" key="16">
    <source>
        <dbReference type="Proteomes" id="UP000660024"/>
    </source>
</evidence>
<dbReference type="Gene3D" id="3.40.50.300">
    <property type="entry name" value="P-loop containing nucleotide triphosphate hydrolases"/>
    <property type="match status" value="2"/>
</dbReference>
<dbReference type="EMBL" id="JAEHFY010000014">
    <property type="protein sequence ID" value="MBK0383432.1"/>
    <property type="molecule type" value="Genomic_DNA"/>
</dbReference>
<evidence type="ECO:0000313" key="15">
    <source>
        <dbReference type="EMBL" id="MBK0383432.1"/>
    </source>
</evidence>
<keyword evidence="7" id="KW-0238">DNA-binding</keyword>
<dbReference type="CDD" id="cd17920">
    <property type="entry name" value="DEXHc_RecQ"/>
    <property type="match status" value="1"/>
</dbReference>
<evidence type="ECO:0000256" key="11">
    <source>
        <dbReference type="ARBA" id="ARBA00044535"/>
    </source>
</evidence>
<name>A0ABS1BKM6_9SPHI</name>
<evidence type="ECO:0000256" key="5">
    <source>
        <dbReference type="ARBA" id="ARBA00022806"/>
    </source>
</evidence>
<dbReference type="Pfam" id="PF00271">
    <property type="entry name" value="Helicase_C"/>
    <property type="match status" value="1"/>
</dbReference>
<dbReference type="InterPro" id="IPR027417">
    <property type="entry name" value="P-loop_NTPase"/>
</dbReference>
<gene>
    <name evidence="15" type="ORF">I5M32_10715</name>
</gene>
<organism evidence="15 16">
    <name type="scientific">Pedobacter segetis</name>
    <dbReference type="NCBI Taxonomy" id="2793069"/>
    <lineage>
        <taxon>Bacteria</taxon>
        <taxon>Pseudomonadati</taxon>
        <taxon>Bacteroidota</taxon>
        <taxon>Sphingobacteriia</taxon>
        <taxon>Sphingobacteriales</taxon>
        <taxon>Sphingobacteriaceae</taxon>
        <taxon>Pedobacter</taxon>
    </lineage>
</organism>
<keyword evidence="3" id="KW-0547">Nucleotide-binding</keyword>
<dbReference type="PANTHER" id="PTHR13710">
    <property type="entry name" value="DNA HELICASE RECQ FAMILY MEMBER"/>
    <property type="match status" value="1"/>
</dbReference>
<proteinExistence type="inferred from homology"/>
<evidence type="ECO:0000256" key="7">
    <source>
        <dbReference type="ARBA" id="ARBA00023125"/>
    </source>
</evidence>
<evidence type="ECO:0000256" key="3">
    <source>
        <dbReference type="ARBA" id="ARBA00022741"/>
    </source>
</evidence>
<dbReference type="InterPro" id="IPR032284">
    <property type="entry name" value="RecQ_Zn-bd"/>
</dbReference>
<dbReference type="CDD" id="cd18794">
    <property type="entry name" value="SF2_C_RecQ"/>
    <property type="match status" value="1"/>
</dbReference>
<evidence type="ECO:0000256" key="10">
    <source>
        <dbReference type="ARBA" id="ARBA00034808"/>
    </source>
</evidence>
<keyword evidence="16" id="KW-1185">Reference proteome</keyword>